<keyword evidence="2" id="KW-1185">Reference proteome</keyword>
<proteinExistence type="predicted"/>
<reference evidence="1 2" key="1">
    <citation type="submission" date="2024-09" db="EMBL/GenBank/DDBJ databases">
        <authorList>
            <person name="Sun Q."/>
            <person name="Mori K."/>
        </authorList>
    </citation>
    <scope>NUCLEOTIDE SEQUENCE [LARGE SCALE GENOMIC DNA]</scope>
    <source>
        <strain evidence="1 2">TBRC 1851</strain>
    </source>
</reference>
<protein>
    <recommendedName>
        <fullName evidence="3">DNA-binding protein</fullName>
    </recommendedName>
</protein>
<organism evidence="1 2">
    <name type="scientific">Sphaerimonospora cavernae</name>
    <dbReference type="NCBI Taxonomy" id="1740611"/>
    <lineage>
        <taxon>Bacteria</taxon>
        <taxon>Bacillati</taxon>
        <taxon>Actinomycetota</taxon>
        <taxon>Actinomycetes</taxon>
        <taxon>Streptosporangiales</taxon>
        <taxon>Streptosporangiaceae</taxon>
        <taxon>Sphaerimonospora</taxon>
    </lineage>
</organism>
<sequence length="91" mass="9926">MRDVDDVPELTADDLRDMCQTLVCLQEAVAGVVVCENRCPQGLVTAGRSKAYQLARDGEFPVRIIRIGDLYRVCTADLMKVLGVDTGGRAI</sequence>
<dbReference type="Proteomes" id="UP001589870">
    <property type="component" value="Unassembled WGS sequence"/>
</dbReference>
<evidence type="ECO:0000313" key="1">
    <source>
        <dbReference type="EMBL" id="MFC0862165.1"/>
    </source>
</evidence>
<evidence type="ECO:0008006" key="3">
    <source>
        <dbReference type="Google" id="ProtNLM"/>
    </source>
</evidence>
<dbReference type="EMBL" id="JBHMQT010000011">
    <property type="protein sequence ID" value="MFC0862165.1"/>
    <property type="molecule type" value="Genomic_DNA"/>
</dbReference>
<comment type="caution">
    <text evidence="1">The sequence shown here is derived from an EMBL/GenBank/DDBJ whole genome shotgun (WGS) entry which is preliminary data.</text>
</comment>
<evidence type="ECO:0000313" key="2">
    <source>
        <dbReference type="Proteomes" id="UP001589870"/>
    </source>
</evidence>
<gene>
    <name evidence="1" type="ORF">ACFHYQ_07635</name>
</gene>
<dbReference type="RefSeq" id="WP_394300381.1">
    <property type="nucleotide sequence ID" value="NZ_JBHMQT010000011.1"/>
</dbReference>
<accession>A0ABV6U2R7</accession>
<name>A0ABV6U2R7_9ACTN</name>